<keyword evidence="6 10" id="KW-1133">Transmembrane helix</keyword>
<proteinExistence type="inferred from homology"/>
<keyword evidence="7 10" id="KW-0472">Membrane</keyword>
<feature type="disulfide bond" evidence="9">
    <location>
        <begin position="205"/>
        <end position="214"/>
    </location>
</feature>
<dbReference type="SUPFAM" id="SSF161070">
    <property type="entry name" value="SNF-like"/>
    <property type="match status" value="1"/>
</dbReference>
<dbReference type="PRINTS" id="PR00176">
    <property type="entry name" value="NANEUSMPORT"/>
</dbReference>
<feature type="transmembrane region" description="Helical" evidence="10">
    <location>
        <begin position="166"/>
        <end position="193"/>
    </location>
</feature>
<dbReference type="InterPro" id="IPR000175">
    <property type="entry name" value="Na/ntran_symport"/>
</dbReference>
<keyword evidence="12" id="KW-1185">Reference proteome</keyword>
<feature type="transmembrane region" description="Helical" evidence="10">
    <location>
        <begin position="363"/>
        <end position="385"/>
    </location>
</feature>
<keyword evidence="3" id="KW-0813">Transport</keyword>
<keyword evidence="8" id="KW-0915">Sodium</keyword>
<feature type="transmembrane region" description="Helical" evidence="10">
    <location>
        <begin position="284"/>
        <end position="302"/>
    </location>
</feature>
<dbReference type="AlphaFoldDB" id="B4JDV7"/>
<evidence type="ECO:0000256" key="2">
    <source>
        <dbReference type="ARBA" id="ARBA00006459"/>
    </source>
</evidence>
<dbReference type="FunCoup" id="B4JDV7">
    <property type="interactions" value="2"/>
</dbReference>
<evidence type="ECO:0000256" key="7">
    <source>
        <dbReference type="ARBA" id="ARBA00023136"/>
    </source>
</evidence>
<dbReference type="Proteomes" id="UP000001070">
    <property type="component" value="Unassembled WGS sequence"/>
</dbReference>
<evidence type="ECO:0000313" key="12">
    <source>
        <dbReference type="Proteomes" id="UP000001070"/>
    </source>
</evidence>
<dbReference type="PANTHER" id="PTHR11616">
    <property type="entry name" value="SODIUM/CHLORIDE DEPENDENT TRANSPORTER"/>
    <property type="match status" value="1"/>
</dbReference>
<dbReference type="GO" id="GO:0015375">
    <property type="term" value="F:glycine:sodium symporter activity"/>
    <property type="evidence" value="ECO:0007669"/>
    <property type="project" value="TreeGrafter"/>
</dbReference>
<evidence type="ECO:0000256" key="4">
    <source>
        <dbReference type="ARBA" id="ARBA00022692"/>
    </source>
</evidence>
<dbReference type="OMA" id="YDTMERP"/>
<gene>
    <name evidence="11" type="primary">Dgri\GH10484</name>
    <name evidence="11" type="ORF">Dgri_GH10484</name>
</gene>
<feature type="transmembrane region" description="Helical" evidence="10">
    <location>
        <begin position="465"/>
        <end position="487"/>
    </location>
</feature>
<dbReference type="HOGENOM" id="CLU_427156_0_0_1"/>
<dbReference type="PROSITE" id="PS50267">
    <property type="entry name" value="NA_NEUROTRAN_SYMP_3"/>
    <property type="match status" value="1"/>
</dbReference>
<evidence type="ECO:0000256" key="6">
    <source>
        <dbReference type="ARBA" id="ARBA00022989"/>
    </source>
</evidence>
<evidence type="ECO:0000256" key="10">
    <source>
        <dbReference type="SAM" id="Phobius"/>
    </source>
</evidence>
<evidence type="ECO:0000256" key="5">
    <source>
        <dbReference type="ARBA" id="ARBA00022847"/>
    </source>
</evidence>
<reference evidence="11 12" key="1">
    <citation type="journal article" date="2007" name="Nature">
        <title>Evolution of genes and genomes on the Drosophila phylogeny.</title>
        <authorList>
            <consortium name="Drosophila 12 Genomes Consortium"/>
            <person name="Clark A.G."/>
            <person name="Eisen M.B."/>
            <person name="Smith D.R."/>
            <person name="Bergman C.M."/>
            <person name="Oliver B."/>
            <person name="Markow T.A."/>
            <person name="Kaufman T.C."/>
            <person name="Kellis M."/>
            <person name="Gelbart W."/>
            <person name="Iyer V.N."/>
            <person name="Pollard D.A."/>
            <person name="Sackton T.B."/>
            <person name="Larracuente A.M."/>
            <person name="Singh N.D."/>
            <person name="Abad J.P."/>
            <person name="Abt D.N."/>
            <person name="Adryan B."/>
            <person name="Aguade M."/>
            <person name="Akashi H."/>
            <person name="Anderson W.W."/>
            <person name="Aquadro C.F."/>
            <person name="Ardell D.H."/>
            <person name="Arguello R."/>
            <person name="Artieri C.G."/>
            <person name="Barbash D.A."/>
            <person name="Barker D."/>
            <person name="Barsanti P."/>
            <person name="Batterham P."/>
            <person name="Batzoglou S."/>
            <person name="Begun D."/>
            <person name="Bhutkar A."/>
            <person name="Blanco E."/>
            <person name="Bosak S.A."/>
            <person name="Bradley R.K."/>
            <person name="Brand A.D."/>
            <person name="Brent M.R."/>
            <person name="Brooks A.N."/>
            <person name="Brown R.H."/>
            <person name="Butlin R.K."/>
            <person name="Caggese C."/>
            <person name="Calvi B.R."/>
            <person name="Bernardo de Carvalho A."/>
            <person name="Caspi A."/>
            <person name="Castrezana S."/>
            <person name="Celniker S.E."/>
            <person name="Chang J.L."/>
            <person name="Chapple C."/>
            <person name="Chatterji S."/>
            <person name="Chinwalla A."/>
            <person name="Civetta A."/>
            <person name="Clifton S.W."/>
            <person name="Comeron J.M."/>
            <person name="Costello J.C."/>
            <person name="Coyne J.A."/>
            <person name="Daub J."/>
            <person name="David R.G."/>
            <person name="Delcher A.L."/>
            <person name="Delehaunty K."/>
            <person name="Do C.B."/>
            <person name="Ebling H."/>
            <person name="Edwards K."/>
            <person name="Eickbush T."/>
            <person name="Evans J.D."/>
            <person name="Filipski A."/>
            <person name="Findeiss S."/>
            <person name="Freyhult E."/>
            <person name="Fulton L."/>
            <person name="Fulton R."/>
            <person name="Garcia A.C."/>
            <person name="Gardiner A."/>
            <person name="Garfield D.A."/>
            <person name="Garvin B.E."/>
            <person name="Gibson G."/>
            <person name="Gilbert D."/>
            <person name="Gnerre S."/>
            <person name="Godfrey J."/>
            <person name="Good R."/>
            <person name="Gotea V."/>
            <person name="Gravely B."/>
            <person name="Greenberg A.J."/>
            <person name="Griffiths-Jones S."/>
            <person name="Gross S."/>
            <person name="Guigo R."/>
            <person name="Gustafson E.A."/>
            <person name="Haerty W."/>
            <person name="Hahn M.W."/>
            <person name="Halligan D.L."/>
            <person name="Halpern A.L."/>
            <person name="Halter G.M."/>
            <person name="Han M.V."/>
            <person name="Heger A."/>
            <person name="Hillier L."/>
            <person name="Hinrichs A.S."/>
            <person name="Holmes I."/>
            <person name="Hoskins R.A."/>
            <person name="Hubisz M.J."/>
            <person name="Hultmark D."/>
            <person name="Huntley M.A."/>
            <person name="Jaffe D.B."/>
            <person name="Jagadeeshan S."/>
            <person name="Jeck W.R."/>
            <person name="Johnson J."/>
            <person name="Jones C.D."/>
            <person name="Jordan W.C."/>
            <person name="Karpen G.H."/>
            <person name="Kataoka E."/>
            <person name="Keightley P.D."/>
            <person name="Kheradpour P."/>
            <person name="Kirkness E.F."/>
            <person name="Koerich L.B."/>
            <person name="Kristiansen K."/>
            <person name="Kudrna D."/>
            <person name="Kulathinal R.J."/>
            <person name="Kumar S."/>
            <person name="Kwok R."/>
            <person name="Lander E."/>
            <person name="Langley C.H."/>
            <person name="Lapoint R."/>
            <person name="Lazzaro B.P."/>
            <person name="Lee S.J."/>
            <person name="Levesque L."/>
            <person name="Li R."/>
            <person name="Lin C.F."/>
            <person name="Lin M.F."/>
            <person name="Lindblad-Toh K."/>
            <person name="Llopart A."/>
            <person name="Long M."/>
            <person name="Low L."/>
            <person name="Lozovsky E."/>
            <person name="Lu J."/>
            <person name="Luo M."/>
            <person name="Machado C.A."/>
            <person name="Makalowski W."/>
            <person name="Marzo M."/>
            <person name="Matsuda M."/>
            <person name="Matzkin L."/>
            <person name="McAllister B."/>
            <person name="McBride C.S."/>
            <person name="McKernan B."/>
            <person name="McKernan K."/>
            <person name="Mendez-Lago M."/>
            <person name="Minx P."/>
            <person name="Mollenhauer M.U."/>
            <person name="Montooth K."/>
            <person name="Mount S.M."/>
            <person name="Mu X."/>
            <person name="Myers E."/>
            <person name="Negre B."/>
            <person name="Newfeld S."/>
            <person name="Nielsen R."/>
            <person name="Noor M.A."/>
            <person name="O'Grady P."/>
            <person name="Pachter L."/>
            <person name="Papaceit M."/>
            <person name="Parisi M.J."/>
            <person name="Parisi M."/>
            <person name="Parts L."/>
            <person name="Pedersen J.S."/>
            <person name="Pesole G."/>
            <person name="Phillippy A.M."/>
            <person name="Ponting C.P."/>
            <person name="Pop M."/>
            <person name="Porcelli D."/>
            <person name="Powell J.R."/>
            <person name="Prohaska S."/>
            <person name="Pruitt K."/>
            <person name="Puig M."/>
            <person name="Quesneville H."/>
            <person name="Ram K.R."/>
            <person name="Rand D."/>
            <person name="Rasmussen M.D."/>
            <person name="Reed L.K."/>
            <person name="Reenan R."/>
            <person name="Reily A."/>
            <person name="Remington K.A."/>
            <person name="Rieger T.T."/>
            <person name="Ritchie M.G."/>
            <person name="Robin C."/>
            <person name="Rogers Y.H."/>
            <person name="Rohde C."/>
            <person name="Rozas J."/>
            <person name="Rubenfield M.J."/>
            <person name="Ruiz A."/>
            <person name="Russo S."/>
            <person name="Salzberg S.L."/>
            <person name="Sanchez-Gracia A."/>
            <person name="Saranga D.J."/>
            <person name="Sato H."/>
            <person name="Schaeffer S.W."/>
            <person name="Schatz M.C."/>
            <person name="Schlenke T."/>
            <person name="Schwartz R."/>
            <person name="Segarra C."/>
            <person name="Singh R.S."/>
            <person name="Sirot L."/>
            <person name="Sirota M."/>
            <person name="Sisneros N.B."/>
            <person name="Smith C.D."/>
            <person name="Smith T.F."/>
            <person name="Spieth J."/>
            <person name="Stage D.E."/>
            <person name="Stark A."/>
            <person name="Stephan W."/>
            <person name="Strausberg R.L."/>
            <person name="Strempel S."/>
            <person name="Sturgill D."/>
            <person name="Sutton G."/>
            <person name="Sutton G.G."/>
            <person name="Tao W."/>
            <person name="Teichmann S."/>
            <person name="Tobari Y.N."/>
            <person name="Tomimura Y."/>
            <person name="Tsolas J.M."/>
            <person name="Valente V.L."/>
            <person name="Venter E."/>
            <person name="Venter J.C."/>
            <person name="Vicario S."/>
            <person name="Vieira F.G."/>
            <person name="Vilella A.J."/>
            <person name="Villasante A."/>
            <person name="Walenz B."/>
            <person name="Wang J."/>
            <person name="Wasserman M."/>
            <person name="Watts T."/>
            <person name="Wilson D."/>
            <person name="Wilson R.K."/>
            <person name="Wing R.A."/>
            <person name="Wolfner M.F."/>
            <person name="Wong A."/>
            <person name="Wong G.K."/>
            <person name="Wu C.I."/>
            <person name="Wu G."/>
            <person name="Yamamoto D."/>
            <person name="Yang H.P."/>
            <person name="Yang S.P."/>
            <person name="Yorke J.A."/>
            <person name="Yoshida K."/>
            <person name="Zdobnov E."/>
            <person name="Zhang P."/>
            <person name="Zhang Y."/>
            <person name="Zimin A.V."/>
            <person name="Baldwin J."/>
            <person name="Abdouelleil A."/>
            <person name="Abdulkadir J."/>
            <person name="Abebe A."/>
            <person name="Abera B."/>
            <person name="Abreu J."/>
            <person name="Acer S.C."/>
            <person name="Aftuck L."/>
            <person name="Alexander A."/>
            <person name="An P."/>
            <person name="Anderson E."/>
            <person name="Anderson S."/>
            <person name="Arachi H."/>
            <person name="Azer M."/>
            <person name="Bachantsang P."/>
            <person name="Barry A."/>
            <person name="Bayul T."/>
            <person name="Berlin A."/>
            <person name="Bessette D."/>
            <person name="Bloom T."/>
            <person name="Blye J."/>
            <person name="Boguslavskiy L."/>
            <person name="Bonnet C."/>
            <person name="Boukhgalter B."/>
            <person name="Bourzgui I."/>
            <person name="Brown A."/>
            <person name="Cahill P."/>
            <person name="Channer S."/>
            <person name="Cheshatsang Y."/>
            <person name="Chuda L."/>
            <person name="Citroen M."/>
            <person name="Collymore A."/>
            <person name="Cooke P."/>
            <person name="Costello M."/>
            <person name="D'Aco K."/>
            <person name="Daza R."/>
            <person name="De Haan G."/>
            <person name="DeGray S."/>
            <person name="DeMaso C."/>
            <person name="Dhargay N."/>
            <person name="Dooley K."/>
            <person name="Dooley E."/>
            <person name="Doricent M."/>
            <person name="Dorje P."/>
            <person name="Dorjee K."/>
            <person name="Dupes A."/>
            <person name="Elong R."/>
            <person name="Falk J."/>
            <person name="Farina A."/>
            <person name="Faro S."/>
            <person name="Ferguson D."/>
            <person name="Fisher S."/>
            <person name="Foley C.D."/>
            <person name="Franke A."/>
            <person name="Friedrich D."/>
            <person name="Gadbois L."/>
            <person name="Gearin G."/>
            <person name="Gearin C.R."/>
            <person name="Giannoukos G."/>
            <person name="Goode T."/>
            <person name="Graham J."/>
            <person name="Grandbois E."/>
            <person name="Grewal S."/>
            <person name="Gyaltsen K."/>
            <person name="Hafez N."/>
            <person name="Hagos B."/>
            <person name="Hall J."/>
            <person name="Henson C."/>
            <person name="Hollinger A."/>
            <person name="Honan T."/>
            <person name="Huard M.D."/>
            <person name="Hughes L."/>
            <person name="Hurhula B."/>
            <person name="Husby M.E."/>
            <person name="Kamat A."/>
            <person name="Kanga B."/>
            <person name="Kashin S."/>
            <person name="Khazanovich D."/>
            <person name="Kisner P."/>
            <person name="Lance K."/>
            <person name="Lara M."/>
            <person name="Lee W."/>
            <person name="Lennon N."/>
            <person name="Letendre F."/>
            <person name="LeVine R."/>
            <person name="Lipovsky A."/>
            <person name="Liu X."/>
            <person name="Liu J."/>
            <person name="Liu S."/>
            <person name="Lokyitsang T."/>
            <person name="Lokyitsang Y."/>
            <person name="Lubonja R."/>
            <person name="Lui A."/>
            <person name="MacDonald P."/>
            <person name="Magnisalis V."/>
            <person name="Maru K."/>
            <person name="Matthews C."/>
            <person name="McCusker W."/>
            <person name="McDonough S."/>
            <person name="Mehta T."/>
            <person name="Meldrim J."/>
            <person name="Meneus L."/>
            <person name="Mihai O."/>
            <person name="Mihalev A."/>
            <person name="Mihova T."/>
            <person name="Mittelman R."/>
            <person name="Mlenga V."/>
            <person name="Montmayeur A."/>
            <person name="Mulrain L."/>
            <person name="Navidi A."/>
            <person name="Naylor J."/>
            <person name="Negash T."/>
            <person name="Nguyen T."/>
            <person name="Nguyen N."/>
            <person name="Nicol R."/>
            <person name="Norbu C."/>
            <person name="Norbu N."/>
            <person name="Novod N."/>
            <person name="O'Neill B."/>
            <person name="Osman S."/>
            <person name="Markiewicz E."/>
            <person name="Oyono O.L."/>
            <person name="Patti C."/>
            <person name="Phunkhang P."/>
            <person name="Pierre F."/>
            <person name="Priest M."/>
            <person name="Raghuraman S."/>
            <person name="Rege F."/>
            <person name="Reyes R."/>
            <person name="Rise C."/>
            <person name="Rogov P."/>
            <person name="Ross K."/>
            <person name="Ryan E."/>
            <person name="Settipalli S."/>
            <person name="Shea T."/>
            <person name="Sherpa N."/>
            <person name="Shi L."/>
            <person name="Shih D."/>
            <person name="Sparrow T."/>
            <person name="Spaulding J."/>
            <person name="Stalker J."/>
            <person name="Stange-Thomann N."/>
            <person name="Stavropoulos S."/>
            <person name="Stone C."/>
            <person name="Strader C."/>
            <person name="Tesfaye S."/>
            <person name="Thomson T."/>
            <person name="Thoulutsang Y."/>
            <person name="Thoulutsang D."/>
            <person name="Topham K."/>
            <person name="Topping I."/>
            <person name="Tsamla T."/>
            <person name="Vassiliev H."/>
            <person name="Vo A."/>
            <person name="Wangchuk T."/>
            <person name="Wangdi T."/>
            <person name="Weiand M."/>
            <person name="Wilkinson J."/>
            <person name="Wilson A."/>
            <person name="Yadav S."/>
            <person name="Young G."/>
            <person name="Yu Q."/>
            <person name="Zembek L."/>
            <person name="Zhong D."/>
            <person name="Zimmer A."/>
            <person name="Zwirko Z."/>
            <person name="Jaffe D.B."/>
            <person name="Alvarez P."/>
            <person name="Brockman W."/>
            <person name="Butler J."/>
            <person name="Chin C."/>
            <person name="Gnerre S."/>
            <person name="Grabherr M."/>
            <person name="Kleber M."/>
            <person name="Mauceli E."/>
            <person name="MacCallum I."/>
        </authorList>
    </citation>
    <scope>NUCLEOTIDE SEQUENCE [LARGE SCALE GENOMIC DNA]</scope>
    <source>
        <strain evidence="12">Tucson 15287-2541.00</strain>
    </source>
</reference>
<sequence>MKGICGDAKQQVNNCMLLDDSEASTEYGHGIGNGNGNGNGNGVIDSPVHQGSRSLRARQVCSLAIRNTSSYDTMERPFRPDNLRGGWSKTADFYFASCTYAFSTMVFSDAPVWAVIQIGWRNYLIAYLLSVFIFSLPIFLIQTFLGQFSTSGAISAFRVSPIFKGIGYSIFLLNLGTLTYYSVNAAVPLIYAVNSMYDIMPWKSCNNTWNTPECSTHDSYDEESDYQKPHTTVEFFHSMISSIKEDAGAWTLSWSMVLAIMVIWPIVLALLLRKVSLIGKWMRCACVLMFGLFVATFVYMVMHEPEEYQRLIEYQHPSIFKLDVFRSAVGVAILQASLVLGPSWGSIITLGSYNSFRSDAERLSVWVCVTHVLVSVVGLVCSLVANDYFELHVVMFHADKLHPLQFVYLVYSYLFGSFATLPRLWSFLFFAVIFLAEMCALIIQMMSVLTAIFDEFEQLRPKKKPITILLVLCLMATSVYFCTQMGFRQAGAFSYMTVFTQMIISGVLILMATWIYGRKRFQCDLQFMLGKTISNLKIFCIRCVVPFFVALGLWETFYMLTQNGGEEYQMWISQTVIYLIALGYMFFKLSQTNGTWRQRMKQCFAPHDWHPVSADNRHFYEEIMGNSEMLVIDNGNAA</sequence>
<feature type="transmembrane region" description="Helical" evidence="10">
    <location>
        <begin position="328"/>
        <end position="351"/>
    </location>
</feature>
<dbReference type="InParanoid" id="B4JDV7"/>
<feature type="binding site" evidence="8">
    <location>
        <position position="101"/>
    </location>
    <ligand>
        <name>Na(+)</name>
        <dbReference type="ChEBI" id="CHEBI:29101"/>
        <label>1</label>
    </ligand>
</feature>
<keyword evidence="4 10" id="KW-0812">Transmembrane</keyword>
<dbReference type="InterPro" id="IPR037272">
    <property type="entry name" value="SNS_sf"/>
</dbReference>
<feature type="transmembrane region" description="Helical" evidence="10">
    <location>
        <begin position="124"/>
        <end position="145"/>
    </location>
</feature>
<dbReference type="eggNOG" id="KOG3660">
    <property type="taxonomic scope" value="Eukaryota"/>
</dbReference>
<organism evidence="12">
    <name type="scientific">Drosophila grimshawi</name>
    <name type="common">Hawaiian fruit fly</name>
    <name type="synonym">Idiomyia grimshawi</name>
    <dbReference type="NCBI Taxonomy" id="7222"/>
    <lineage>
        <taxon>Eukaryota</taxon>
        <taxon>Metazoa</taxon>
        <taxon>Ecdysozoa</taxon>
        <taxon>Arthropoda</taxon>
        <taxon>Hexapoda</taxon>
        <taxon>Insecta</taxon>
        <taxon>Pterygota</taxon>
        <taxon>Neoptera</taxon>
        <taxon>Endopterygota</taxon>
        <taxon>Diptera</taxon>
        <taxon>Brachycera</taxon>
        <taxon>Muscomorpha</taxon>
        <taxon>Ephydroidea</taxon>
        <taxon>Drosophilidae</taxon>
        <taxon>Drosophila</taxon>
        <taxon>Hawaiian Drosophila</taxon>
    </lineage>
</organism>
<evidence type="ECO:0000313" key="11">
    <source>
        <dbReference type="EMBL" id="EDW03477.1"/>
    </source>
</evidence>
<protein>
    <submittedName>
        <fullName evidence="11">GH10484</fullName>
    </submittedName>
</protein>
<feature type="transmembrane region" description="Helical" evidence="10">
    <location>
        <begin position="493"/>
        <end position="517"/>
    </location>
</feature>
<keyword evidence="8" id="KW-0479">Metal-binding</keyword>
<dbReference type="PANTHER" id="PTHR11616:SF240">
    <property type="entry name" value="BLOATED TUBULES, ISOFORM B-RELATED"/>
    <property type="match status" value="1"/>
</dbReference>
<comment type="similarity">
    <text evidence="2">Belongs to the sodium:neurotransmitter symporter (SNF) (TC 2.A.22) family.</text>
</comment>
<dbReference type="EMBL" id="CH916368">
    <property type="protein sequence ID" value="EDW03477.1"/>
    <property type="molecule type" value="Genomic_DNA"/>
</dbReference>
<dbReference type="Pfam" id="PF00209">
    <property type="entry name" value="SNF"/>
    <property type="match status" value="1"/>
</dbReference>
<evidence type="ECO:0000256" key="3">
    <source>
        <dbReference type="ARBA" id="ARBA00022448"/>
    </source>
</evidence>
<name>B4JDV7_DROGR</name>
<evidence type="ECO:0000256" key="9">
    <source>
        <dbReference type="PIRSR" id="PIRSR600175-2"/>
    </source>
</evidence>
<evidence type="ECO:0000256" key="1">
    <source>
        <dbReference type="ARBA" id="ARBA00004141"/>
    </source>
</evidence>
<feature type="transmembrane region" description="Helical" evidence="10">
    <location>
        <begin position="424"/>
        <end position="453"/>
    </location>
</feature>
<comment type="subcellular location">
    <subcellularLocation>
        <location evidence="1">Membrane</location>
        <topology evidence="1">Multi-pass membrane protein</topology>
    </subcellularLocation>
</comment>
<evidence type="ECO:0000256" key="8">
    <source>
        <dbReference type="PIRSR" id="PIRSR600175-1"/>
    </source>
</evidence>
<dbReference type="PhylomeDB" id="B4JDV7"/>
<feature type="transmembrane region" description="Helical" evidence="10">
    <location>
        <begin position="571"/>
        <end position="590"/>
    </location>
</feature>
<dbReference type="OrthoDB" id="8041999at2759"/>
<keyword evidence="5" id="KW-0769">Symport</keyword>
<dbReference type="KEGG" id="dgr:6561767"/>
<accession>B4JDV7</accession>
<keyword evidence="9" id="KW-1015">Disulfide bond</keyword>
<dbReference type="GO" id="GO:0005886">
    <property type="term" value="C:plasma membrane"/>
    <property type="evidence" value="ECO:0007669"/>
    <property type="project" value="TreeGrafter"/>
</dbReference>
<dbReference type="GO" id="GO:0046872">
    <property type="term" value="F:metal ion binding"/>
    <property type="evidence" value="ECO:0007669"/>
    <property type="project" value="UniProtKB-KW"/>
</dbReference>
<feature type="transmembrane region" description="Helical" evidence="10">
    <location>
        <begin position="538"/>
        <end position="559"/>
    </location>
</feature>
<feature type="transmembrane region" description="Helical" evidence="10">
    <location>
        <begin position="252"/>
        <end position="272"/>
    </location>
</feature>